<sequence length="85" mass="10034">MDNVLLSLTEWIKSIIKDTITRLVEIEKDSDHYPELMDVGTTCDFLGINYDTFSNNYRYMKGFPKELPGKKWSKRAIKEWLSNQI</sequence>
<evidence type="ECO:0000313" key="1">
    <source>
        <dbReference type="EMBL" id="KEQ49746.1"/>
    </source>
</evidence>
<dbReference type="Proteomes" id="UP000028098">
    <property type="component" value="Unassembled WGS sequence"/>
</dbReference>
<evidence type="ECO:0000313" key="2">
    <source>
        <dbReference type="Proteomes" id="UP000028098"/>
    </source>
</evidence>
<accession>A0A081R3H3</accession>
<protein>
    <recommendedName>
        <fullName evidence="3">Phage protein</fullName>
    </recommendedName>
</protein>
<gene>
    <name evidence="1" type="ORF">SK143_1688</name>
</gene>
<evidence type="ECO:0008006" key="3">
    <source>
        <dbReference type="Google" id="ProtNLM"/>
    </source>
</evidence>
<proteinExistence type="predicted"/>
<dbReference type="PATRIC" id="fig|1303.44.peg.1615"/>
<dbReference type="RefSeq" id="WP_042902978.1">
    <property type="nucleotide sequence ID" value="NZ_JPGB01000006.1"/>
</dbReference>
<dbReference type="EMBL" id="JPGB01000006">
    <property type="protein sequence ID" value="KEQ49746.1"/>
    <property type="molecule type" value="Genomic_DNA"/>
</dbReference>
<comment type="caution">
    <text evidence="1">The sequence shown here is derived from an EMBL/GenBank/DDBJ whole genome shotgun (WGS) entry which is preliminary data.</text>
</comment>
<reference evidence="1 2" key="1">
    <citation type="submission" date="2014-05" db="EMBL/GenBank/DDBJ databases">
        <authorList>
            <person name="Daugherty S.C."/>
            <person name="Tallon L.J."/>
            <person name="Sadzewicz L."/>
            <person name="Kilian M."/>
            <person name="Tettelin H."/>
        </authorList>
    </citation>
    <scope>NUCLEOTIDE SEQUENCE [LARGE SCALE GENOMIC DNA]</scope>
    <source>
        <strain evidence="1 2">SK143</strain>
    </source>
</reference>
<organism evidence="1 2">
    <name type="scientific">Streptococcus oralis</name>
    <dbReference type="NCBI Taxonomy" id="1303"/>
    <lineage>
        <taxon>Bacteria</taxon>
        <taxon>Bacillati</taxon>
        <taxon>Bacillota</taxon>
        <taxon>Bacilli</taxon>
        <taxon>Lactobacillales</taxon>
        <taxon>Streptococcaceae</taxon>
        <taxon>Streptococcus</taxon>
    </lineage>
</organism>
<name>A0A081R3H3_STROR</name>
<dbReference type="AlphaFoldDB" id="A0A081R3H3"/>